<evidence type="ECO:0000313" key="2">
    <source>
        <dbReference type="Proteomes" id="UP000054928"/>
    </source>
</evidence>
<accession>A0A0N7L4A7</accession>
<reference evidence="2" key="1">
    <citation type="submission" date="2014-09" db="EMBL/GenBank/DDBJ databases">
        <authorList>
            <person name="Sharma Rahul"/>
            <person name="Thines Marco"/>
        </authorList>
    </citation>
    <scope>NUCLEOTIDE SEQUENCE [LARGE SCALE GENOMIC DNA]</scope>
</reference>
<dbReference type="EMBL" id="CCYD01000321">
    <property type="protein sequence ID" value="CEG38147.1"/>
    <property type="molecule type" value="Genomic_DNA"/>
</dbReference>
<evidence type="ECO:0000313" key="1">
    <source>
        <dbReference type="EMBL" id="CEG38147.1"/>
    </source>
</evidence>
<sequence length="130" mass="14610">MNIIPHILVSSPHRYKSIDHCLWLQVGALRVATATGLRPPLLIIVAPRISKSHIDIGAHSKTKEMVLAADNIRETLEVSFDDRDQNDEVRPMLSSRLVSLSRFLSSGTAWTRRILYALAQFSHSIHVLYG</sequence>
<dbReference type="AlphaFoldDB" id="A0A0N7L4A7"/>
<dbReference type="RefSeq" id="XP_024574516.1">
    <property type="nucleotide sequence ID" value="XM_024723551.1"/>
</dbReference>
<dbReference type="Proteomes" id="UP000054928">
    <property type="component" value="Unassembled WGS sequence"/>
</dbReference>
<protein>
    <submittedName>
        <fullName evidence="1">Uncharacterized protein</fullName>
    </submittedName>
</protein>
<proteinExistence type="predicted"/>
<name>A0A0N7L4A7_PLAHL</name>
<organism evidence="1 2">
    <name type="scientific">Plasmopara halstedii</name>
    <name type="common">Downy mildew of sunflower</name>
    <dbReference type="NCBI Taxonomy" id="4781"/>
    <lineage>
        <taxon>Eukaryota</taxon>
        <taxon>Sar</taxon>
        <taxon>Stramenopiles</taxon>
        <taxon>Oomycota</taxon>
        <taxon>Peronosporomycetes</taxon>
        <taxon>Peronosporales</taxon>
        <taxon>Peronosporaceae</taxon>
        <taxon>Plasmopara</taxon>
    </lineage>
</organism>
<dbReference type="GeneID" id="36403291"/>
<keyword evidence="2" id="KW-1185">Reference proteome</keyword>